<dbReference type="AlphaFoldDB" id="A0A0A9G1T7"/>
<accession>A0A0A9G1T7</accession>
<protein>
    <submittedName>
        <fullName evidence="1">Uncharacterized protein</fullName>
    </submittedName>
</protein>
<evidence type="ECO:0000313" key="1">
    <source>
        <dbReference type="EMBL" id="JAE16506.1"/>
    </source>
</evidence>
<organism evidence="1">
    <name type="scientific">Arundo donax</name>
    <name type="common">Giant reed</name>
    <name type="synonym">Donax arundinaceus</name>
    <dbReference type="NCBI Taxonomy" id="35708"/>
    <lineage>
        <taxon>Eukaryota</taxon>
        <taxon>Viridiplantae</taxon>
        <taxon>Streptophyta</taxon>
        <taxon>Embryophyta</taxon>
        <taxon>Tracheophyta</taxon>
        <taxon>Spermatophyta</taxon>
        <taxon>Magnoliopsida</taxon>
        <taxon>Liliopsida</taxon>
        <taxon>Poales</taxon>
        <taxon>Poaceae</taxon>
        <taxon>PACMAD clade</taxon>
        <taxon>Arundinoideae</taxon>
        <taxon>Arundineae</taxon>
        <taxon>Arundo</taxon>
    </lineage>
</organism>
<dbReference type="EMBL" id="GBRH01181390">
    <property type="protein sequence ID" value="JAE16506.1"/>
    <property type="molecule type" value="Transcribed_RNA"/>
</dbReference>
<reference evidence="1" key="2">
    <citation type="journal article" date="2015" name="Data Brief">
        <title>Shoot transcriptome of the giant reed, Arundo donax.</title>
        <authorList>
            <person name="Barrero R.A."/>
            <person name="Guerrero F.D."/>
            <person name="Moolhuijzen P."/>
            <person name="Goolsby J.A."/>
            <person name="Tidwell J."/>
            <person name="Bellgard S.E."/>
            <person name="Bellgard M.I."/>
        </authorList>
    </citation>
    <scope>NUCLEOTIDE SEQUENCE</scope>
    <source>
        <tissue evidence="1">Shoot tissue taken approximately 20 cm above the soil surface</tissue>
    </source>
</reference>
<proteinExistence type="predicted"/>
<reference evidence="1" key="1">
    <citation type="submission" date="2014-09" db="EMBL/GenBank/DDBJ databases">
        <authorList>
            <person name="Magalhaes I.L.F."/>
            <person name="Oliveira U."/>
            <person name="Santos F.R."/>
            <person name="Vidigal T.H.D.A."/>
            <person name="Brescovit A.D."/>
            <person name="Santos A.J."/>
        </authorList>
    </citation>
    <scope>NUCLEOTIDE SEQUENCE</scope>
    <source>
        <tissue evidence="1">Shoot tissue taken approximately 20 cm above the soil surface</tissue>
    </source>
</reference>
<sequence length="35" mass="3769">MSASRWPSPAAPRSFRKLQLCSLPHPSTSSSPLTS</sequence>
<name>A0A0A9G1T7_ARUDO</name>